<protein>
    <submittedName>
        <fullName evidence="3">Uncharacterized protein</fullName>
    </submittedName>
</protein>
<feature type="region of interest" description="Disordered" evidence="2">
    <location>
        <begin position="421"/>
        <end position="450"/>
    </location>
</feature>
<feature type="region of interest" description="Disordered" evidence="2">
    <location>
        <begin position="70"/>
        <end position="113"/>
    </location>
</feature>
<accession>A0A2T7NX76</accession>
<feature type="compositionally biased region" description="Polar residues" evidence="2">
    <location>
        <begin position="423"/>
        <end position="433"/>
    </location>
</feature>
<comment type="caution">
    <text evidence="3">The sequence shown here is derived from an EMBL/GenBank/DDBJ whole genome shotgun (WGS) entry which is preliminary data.</text>
</comment>
<evidence type="ECO:0000313" key="4">
    <source>
        <dbReference type="Proteomes" id="UP000245119"/>
    </source>
</evidence>
<gene>
    <name evidence="3" type="ORF">C0Q70_13437</name>
</gene>
<dbReference type="EMBL" id="PZQS01000008">
    <property type="protein sequence ID" value="PVD25777.1"/>
    <property type="molecule type" value="Genomic_DNA"/>
</dbReference>
<evidence type="ECO:0000256" key="2">
    <source>
        <dbReference type="SAM" id="MobiDB-lite"/>
    </source>
</evidence>
<feature type="region of interest" description="Disordered" evidence="2">
    <location>
        <begin position="380"/>
        <end position="399"/>
    </location>
</feature>
<name>A0A2T7NX76_POMCA</name>
<dbReference type="AlphaFoldDB" id="A0A2T7NX76"/>
<keyword evidence="4" id="KW-1185">Reference proteome</keyword>
<proteinExistence type="predicted"/>
<feature type="region of interest" description="Disordered" evidence="2">
    <location>
        <begin position="289"/>
        <end position="315"/>
    </location>
</feature>
<organism evidence="3 4">
    <name type="scientific">Pomacea canaliculata</name>
    <name type="common">Golden apple snail</name>
    <dbReference type="NCBI Taxonomy" id="400727"/>
    <lineage>
        <taxon>Eukaryota</taxon>
        <taxon>Metazoa</taxon>
        <taxon>Spiralia</taxon>
        <taxon>Lophotrochozoa</taxon>
        <taxon>Mollusca</taxon>
        <taxon>Gastropoda</taxon>
        <taxon>Caenogastropoda</taxon>
        <taxon>Architaenioglossa</taxon>
        <taxon>Ampullarioidea</taxon>
        <taxon>Ampullariidae</taxon>
        <taxon>Pomacea</taxon>
    </lineage>
</organism>
<evidence type="ECO:0000256" key="1">
    <source>
        <dbReference type="SAM" id="Coils"/>
    </source>
</evidence>
<dbReference type="OrthoDB" id="6075218at2759"/>
<dbReference type="Proteomes" id="UP000245119">
    <property type="component" value="Linkage Group LG8"/>
</dbReference>
<evidence type="ECO:0000313" key="3">
    <source>
        <dbReference type="EMBL" id="PVD25777.1"/>
    </source>
</evidence>
<keyword evidence="1" id="KW-0175">Coiled coil</keyword>
<reference evidence="3 4" key="1">
    <citation type="submission" date="2018-04" db="EMBL/GenBank/DDBJ databases">
        <title>The genome of golden apple snail Pomacea canaliculata provides insight into stress tolerance and invasive adaptation.</title>
        <authorList>
            <person name="Liu C."/>
            <person name="Liu B."/>
            <person name="Ren Y."/>
            <person name="Zhang Y."/>
            <person name="Wang H."/>
            <person name="Li S."/>
            <person name="Jiang F."/>
            <person name="Yin L."/>
            <person name="Zhang G."/>
            <person name="Qian W."/>
            <person name="Fan W."/>
        </authorList>
    </citation>
    <scope>NUCLEOTIDE SEQUENCE [LARGE SCALE GENOMIC DNA]</scope>
    <source>
        <strain evidence="3">SZHN2017</strain>
        <tissue evidence="3">Muscle</tissue>
    </source>
</reference>
<sequence>MHAFCLVSVAGTHRAPLRVPRQMDHSSTMKVRRRNAVQRRRLALEVRGIERNMASLESERDRELRRLRDELTDMREPPSPARLNAGQQASRYPAATTTSTRRRSSESSETDTISTGARFFVSRSHHDDVSMDCFSQRRLSNDDGSTQIHVSPGRDNVKAAAASLCDRHDGSSIRLPNQTGEFLRGNLIPKKTNLLPVLHPLGKGSWLQKNLSTEVQKSFPCHTDKDYENSLPSFLATRKQCGKSRKLTATTWGLNLREQVQAGNVSSESDISTDVFLPPHINCFPTVGGAFSGPGPDTGRPPSEQDTTDVNDPDKMVPDACPYAITPNHKCTHFPCVQPYTYHSLGFHPDTSTHSWRDWMQLTACRPHHRLAQEQAEPGMRRYRSVDDPPADAPEFNRRRRLDKEEQLRLGTLHKKLVHSLQRPPSWNTNYGQPTPYKRLKNPVRLKPLE</sequence>
<feature type="coiled-coil region" evidence="1">
    <location>
        <begin position="39"/>
        <end position="66"/>
    </location>
</feature>